<dbReference type="AlphaFoldDB" id="M5FW61"/>
<accession>M5FW61</accession>
<dbReference type="SUPFAM" id="SSF51735">
    <property type="entry name" value="NAD(P)-binding Rossmann-fold domains"/>
    <property type="match status" value="1"/>
</dbReference>
<dbReference type="InterPro" id="IPR016040">
    <property type="entry name" value="NAD(P)-bd_dom"/>
</dbReference>
<protein>
    <recommendedName>
        <fullName evidence="1">NAD(P)-binding domain-containing protein</fullName>
    </recommendedName>
</protein>
<evidence type="ECO:0000313" key="2">
    <source>
        <dbReference type="EMBL" id="EJU02111.1"/>
    </source>
</evidence>
<dbReference type="HOGENOM" id="CLU_025711_4_5_1"/>
<dbReference type="RefSeq" id="XP_040629008.1">
    <property type="nucleotide sequence ID" value="XM_040768391.1"/>
</dbReference>
<dbReference type="Proteomes" id="UP000030653">
    <property type="component" value="Unassembled WGS sequence"/>
</dbReference>
<proteinExistence type="predicted"/>
<dbReference type="OrthoDB" id="10254221at2759"/>
<dbReference type="EMBL" id="JH795862">
    <property type="protein sequence ID" value="EJU02111.1"/>
    <property type="molecule type" value="Genomic_DNA"/>
</dbReference>
<evidence type="ECO:0000259" key="1">
    <source>
        <dbReference type="Pfam" id="PF13460"/>
    </source>
</evidence>
<gene>
    <name evidence="2" type="ORF">DACRYDRAFT_107056</name>
</gene>
<dbReference type="OMA" id="WTNLHIL"/>
<organism evidence="2 3">
    <name type="scientific">Dacryopinax primogenitus (strain DJM 731)</name>
    <name type="common">Brown rot fungus</name>
    <dbReference type="NCBI Taxonomy" id="1858805"/>
    <lineage>
        <taxon>Eukaryota</taxon>
        <taxon>Fungi</taxon>
        <taxon>Dikarya</taxon>
        <taxon>Basidiomycota</taxon>
        <taxon>Agaricomycotina</taxon>
        <taxon>Dacrymycetes</taxon>
        <taxon>Dacrymycetales</taxon>
        <taxon>Dacrymycetaceae</taxon>
        <taxon>Dacryopinax</taxon>
    </lineage>
</organism>
<name>M5FW61_DACPD</name>
<dbReference type="Pfam" id="PF13460">
    <property type="entry name" value="NAD_binding_10"/>
    <property type="match status" value="1"/>
</dbReference>
<sequence length="181" mass="19243">MHVLVVGASGRTGSLAVAEALKRGDRVTALVRNPDTFTPADVDLTSALLRVIKGTPLDQGDVHKAFLGDKVDGVVVALNSTRSSDVPWTKPTSSTDMIANAVNILLSEMLLAGTTRISLVSSWSVGSSCSTAPLPIRFVMMHTNLNYTYQALTLAEETLFHAAPDIQWTIARPSALTNGKP</sequence>
<dbReference type="STRING" id="1858805.M5FW61"/>
<keyword evidence="3" id="KW-1185">Reference proteome</keyword>
<feature type="domain" description="NAD(P)-binding" evidence="1">
    <location>
        <begin position="7"/>
        <end position="180"/>
    </location>
</feature>
<dbReference type="PANTHER" id="PTHR15020:SF50">
    <property type="entry name" value="UPF0659 PROTEIN YMR090W"/>
    <property type="match status" value="1"/>
</dbReference>
<dbReference type="Gene3D" id="3.40.50.720">
    <property type="entry name" value="NAD(P)-binding Rossmann-like Domain"/>
    <property type="match status" value="1"/>
</dbReference>
<dbReference type="PANTHER" id="PTHR15020">
    <property type="entry name" value="FLAVIN REDUCTASE-RELATED"/>
    <property type="match status" value="1"/>
</dbReference>
<evidence type="ECO:0000313" key="3">
    <source>
        <dbReference type="Proteomes" id="UP000030653"/>
    </source>
</evidence>
<dbReference type="GeneID" id="63683453"/>
<dbReference type="InterPro" id="IPR036291">
    <property type="entry name" value="NAD(P)-bd_dom_sf"/>
</dbReference>
<reference evidence="2 3" key="1">
    <citation type="journal article" date="2012" name="Science">
        <title>The Paleozoic origin of enzymatic lignin decomposition reconstructed from 31 fungal genomes.</title>
        <authorList>
            <person name="Floudas D."/>
            <person name="Binder M."/>
            <person name="Riley R."/>
            <person name="Barry K."/>
            <person name="Blanchette R.A."/>
            <person name="Henrissat B."/>
            <person name="Martinez A.T."/>
            <person name="Otillar R."/>
            <person name="Spatafora J.W."/>
            <person name="Yadav J.S."/>
            <person name="Aerts A."/>
            <person name="Benoit I."/>
            <person name="Boyd A."/>
            <person name="Carlson A."/>
            <person name="Copeland A."/>
            <person name="Coutinho P.M."/>
            <person name="de Vries R.P."/>
            <person name="Ferreira P."/>
            <person name="Findley K."/>
            <person name="Foster B."/>
            <person name="Gaskell J."/>
            <person name="Glotzer D."/>
            <person name="Gorecki P."/>
            <person name="Heitman J."/>
            <person name="Hesse C."/>
            <person name="Hori C."/>
            <person name="Igarashi K."/>
            <person name="Jurgens J.A."/>
            <person name="Kallen N."/>
            <person name="Kersten P."/>
            <person name="Kohler A."/>
            <person name="Kuees U."/>
            <person name="Kumar T.K.A."/>
            <person name="Kuo A."/>
            <person name="LaButti K."/>
            <person name="Larrondo L.F."/>
            <person name="Lindquist E."/>
            <person name="Ling A."/>
            <person name="Lombard V."/>
            <person name="Lucas S."/>
            <person name="Lundell T."/>
            <person name="Martin R."/>
            <person name="McLaughlin D.J."/>
            <person name="Morgenstern I."/>
            <person name="Morin E."/>
            <person name="Murat C."/>
            <person name="Nagy L.G."/>
            <person name="Nolan M."/>
            <person name="Ohm R.A."/>
            <person name="Patyshakuliyeva A."/>
            <person name="Rokas A."/>
            <person name="Ruiz-Duenas F.J."/>
            <person name="Sabat G."/>
            <person name="Salamov A."/>
            <person name="Samejima M."/>
            <person name="Schmutz J."/>
            <person name="Slot J.C."/>
            <person name="St John F."/>
            <person name="Stenlid J."/>
            <person name="Sun H."/>
            <person name="Sun S."/>
            <person name="Syed K."/>
            <person name="Tsang A."/>
            <person name="Wiebenga A."/>
            <person name="Young D."/>
            <person name="Pisabarro A."/>
            <person name="Eastwood D.C."/>
            <person name="Martin F."/>
            <person name="Cullen D."/>
            <person name="Grigoriev I.V."/>
            <person name="Hibbett D.S."/>
        </authorList>
    </citation>
    <scope>NUCLEOTIDE SEQUENCE [LARGE SCALE GENOMIC DNA]</scope>
    <source>
        <strain evidence="2 3">DJM-731 SS1</strain>
    </source>
</reference>